<comment type="caution">
    <text evidence="3">The sequence shown here is derived from an EMBL/GenBank/DDBJ whole genome shotgun (WGS) entry which is preliminary data.</text>
</comment>
<dbReference type="OrthoDB" id="540532at2759"/>
<feature type="signal peptide" evidence="1">
    <location>
        <begin position="1"/>
        <end position="35"/>
    </location>
</feature>
<evidence type="ECO:0000313" key="4">
    <source>
        <dbReference type="Proteomes" id="UP000007264"/>
    </source>
</evidence>
<proteinExistence type="predicted"/>
<dbReference type="InterPro" id="IPR046341">
    <property type="entry name" value="SET_dom_sf"/>
</dbReference>
<dbReference type="PANTHER" id="PTHR13271">
    <property type="entry name" value="UNCHARACTERIZED PUTATIVE METHYLTRANSFERASE"/>
    <property type="match status" value="1"/>
</dbReference>
<gene>
    <name evidence="3" type="ORF">COCSUDRAFT_47028</name>
</gene>
<dbReference type="PROSITE" id="PS50280">
    <property type="entry name" value="SET"/>
    <property type="match status" value="1"/>
</dbReference>
<dbReference type="KEGG" id="csl:COCSUDRAFT_47028"/>
<keyword evidence="4" id="KW-1185">Reference proteome</keyword>
<dbReference type="AlphaFoldDB" id="I0YZM1"/>
<dbReference type="InterPro" id="IPR001214">
    <property type="entry name" value="SET_dom"/>
</dbReference>
<dbReference type="SUPFAM" id="SSF82199">
    <property type="entry name" value="SET domain"/>
    <property type="match status" value="1"/>
</dbReference>
<evidence type="ECO:0000259" key="2">
    <source>
        <dbReference type="PROSITE" id="PS50280"/>
    </source>
</evidence>
<dbReference type="EMBL" id="AGSI01000006">
    <property type="protein sequence ID" value="EIE23840.1"/>
    <property type="molecule type" value="Genomic_DNA"/>
</dbReference>
<dbReference type="GeneID" id="17041838"/>
<evidence type="ECO:0000313" key="3">
    <source>
        <dbReference type="EMBL" id="EIE23840.1"/>
    </source>
</evidence>
<dbReference type="Pfam" id="PF00856">
    <property type="entry name" value="SET"/>
    <property type="match status" value="1"/>
</dbReference>
<dbReference type="Proteomes" id="UP000007264">
    <property type="component" value="Unassembled WGS sequence"/>
</dbReference>
<protein>
    <submittedName>
        <fullName evidence="3">SET domain-containing protein</fullName>
    </submittedName>
</protein>
<evidence type="ECO:0000256" key="1">
    <source>
        <dbReference type="SAM" id="SignalP"/>
    </source>
</evidence>
<name>I0YZM1_COCSC</name>
<sequence length="378" mass="41806">MLMSTDKSLRCSSMIVRTHCFLLLFVPACLPSTEQIEVLDWVDSKGGYAHLSVGTVNDAGLRGTLATRDIAEGETLAYIPRELIVEFGAPAHDKPPENAARLLARQRRDPAWHAAFLPYWRSLPAPASRAIFCKEMFTQRHRDLLQDAEMAAVVVEETGVARQVYNGSSSWWQRWLGQAPPVSLQGLLPEGAAHKISWQEFAHTTCHVGAYGFGCRGAWGGRRVCLVPLLDLMNHAAPDLANVIVHQDEGNGSYGCTATRAIRAGEEVTQTYSAAALRSDYSLLHYGFVLDSERPLLAGLDHMARFEHDNDDLYLQHQSLMSHEEAQRLSGILASFPTTEAEDLQLLQGTGAIFVPPEDLRLRRVSEVVPVNRELVGI</sequence>
<dbReference type="Gene3D" id="3.90.1410.10">
    <property type="entry name" value="set domain protein methyltransferase, domain 1"/>
    <property type="match status" value="1"/>
</dbReference>
<reference evidence="3 4" key="1">
    <citation type="journal article" date="2012" name="Genome Biol.">
        <title>The genome of the polar eukaryotic microalga coccomyxa subellipsoidea reveals traits of cold adaptation.</title>
        <authorList>
            <person name="Blanc G."/>
            <person name="Agarkova I."/>
            <person name="Grimwood J."/>
            <person name="Kuo A."/>
            <person name="Brueggeman A."/>
            <person name="Dunigan D."/>
            <person name="Gurnon J."/>
            <person name="Ladunga I."/>
            <person name="Lindquist E."/>
            <person name="Lucas S."/>
            <person name="Pangilinan J."/>
            <person name="Proschold T."/>
            <person name="Salamov A."/>
            <person name="Schmutz J."/>
            <person name="Weeks D."/>
            <person name="Yamada T."/>
            <person name="Claverie J.M."/>
            <person name="Grigoriev I."/>
            <person name="Van Etten J."/>
            <person name="Lomsadze A."/>
            <person name="Borodovsky M."/>
        </authorList>
    </citation>
    <scope>NUCLEOTIDE SEQUENCE [LARGE SCALE GENOMIC DNA]</scope>
    <source>
        <strain evidence="3 4">C-169</strain>
    </source>
</reference>
<feature type="chain" id="PRO_5003636807" evidence="1">
    <location>
        <begin position="36"/>
        <end position="378"/>
    </location>
</feature>
<dbReference type="RefSeq" id="XP_005648384.1">
    <property type="nucleotide sequence ID" value="XM_005648327.1"/>
</dbReference>
<feature type="domain" description="SET" evidence="2">
    <location>
        <begin position="49"/>
        <end position="273"/>
    </location>
</feature>
<dbReference type="CDD" id="cd10527">
    <property type="entry name" value="SET_LSMT"/>
    <property type="match status" value="1"/>
</dbReference>
<accession>I0YZM1</accession>
<dbReference type="PANTHER" id="PTHR13271:SF151">
    <property type="entry name" value="SET DOMAIN-CONTAINING PROTEIN 4"/>
    <property type="match status" value="1"/>
</dbReference>
<organism evidence="3 4">
    <name type="scientific">Coccomyxa subellipsoidea (strain C-169)</name>
    <name type="common">Green microalga</name>
    <dbReference type="NCBI Taxonomy" id="574566"/>
    <lineage>
        <taxon>Eukaryota</taxon>
        <taxon>Viridiplantae</taxon>
        <taxon>Chlorophyta</taxon>
        <taxon>core chlorophytes</taxon>
        <taxon>Trebouxiophyceae</taxon>
        <taxon>Trebouxiophyceae incertae sedis</taxon>
        <taxon>Coccomyxaceae</taxon>
        <taxon>Coccomyxa</taxon>
        <taxon>Coccomyxa subellipsoidea</taxon>
    </lineage>
</organism>
<dbReference type="GO" id="GO:0016279">
    <property type="term" value="F:protein-lysine N-methyltransferase activity"/>
    <property type="evidence" value="ECO:0007669"/>
    <property type="project" value="TreeGrafter"/>
</dbReference>
<dbReference type="eggNOG" id="ENOG502SA51">
    <property type="taxonomic scope" value="Eukaryota"/>
</dbReference>
<dbReference type="InterPro" id="IPR050600">
    <property type="entry name" value="SETD3_SETD6_MTase"/>
</dbReference>
<keyword evidence="1" id="KW-0732">Signal</keyword>